<name>A0A9D9NPQ7_9BACT</name>
<reference evidence="3" key="2">
    <citation type="journal article" date="2021" name="PeerJ">
        <title>Extensive microbial diversity within the chicken gut microbiome revealed by metagenomics and culture.</title>
        <authorList>
            <person name="Gilroy R."/>
            <person name="Ravi A."/>
            <person name="Getino M."/>
            <person name="Pursley I."/>
            <person name="Horton D.L."/>
            <person name="Alikhan N.F."/>
            <person name="Baker D."/>
            <person name="Gharbi K."/>
            <person name="Hall N."/>
            <person name="Watson M."/>
            <person name="Adriaenssens E.M."/>
            <person name="Foster-Nyarko E."/>
            <person name="Jarju S."/>
            <person name="Secka A."/>
            <person name="Antonio M."/>
            <person name="Oren A."/>
            <person name="Chaudhuri R.R."/>
            <person name="La Ragione R."/>
            <person name="Hildebrand F."/>
            <person name="Pallen M.J."/>
        </authorList>
    </citation>
    <scope>NUCLEOTIDE SEQUENCE</scope>
    <source>
        <strain evidence="3">B3-1481</strain>
    </source>
</reference>
<dbReference type="InterPro" id="IPR043171">
    <property type="entry name" value="Ap4A_phos1/2-like"/>
</dbReference>
<dbReference type="InterPro" id="IPR013693">
    <property type="entry name" value="SpoIID/LytB_N"/>
</dbReference>
<dbReference type="EMBL" id="JADILW010000109">
    <property type="protein sequence ID" value="MBO8480873.1"/>
    <property type="molecule type" value="Genomic_DNA"/>
</dbReference>
<accession>A0A9D9NPQ7</accession>
<dbReference type="Proteomes" id="UP000823769">
    <property type="component" value="Unassembled WGS sequence"/>
</dbReference>
<dbReference type="InterPro" id="IPR036265">
    <property type="entry name" value="HIT-like_sf"/>
</dbReference>
<evidence type="ECO:0000313" key="3">
    <source>
        <dbReference type="EMBL" id="MBO8480873.1"/>
    </source>
</evidence>
<dbReference type="Pfam" id="PF16269">
    <property type="entry name" value="DUF4922"/>
    <property type="match status" value="1"/>
</dbReference>
<dbReference type="AlphaFoldDB" id="A0A9D9NPQ7"/>
<protein>
    <submittedName>
        <fullName evidence="3">DUF4922 domain-containing protein</fullName>
    </submittedName>
</protein>
<reference evidence="3" key="1">
    <citation type="submission" date="2020-10" db="EMBL/GenBank/DDBJ databases">
        <authorList>
            <person name="Gilroy R."/>
        </authorList>
    </citation>
    <scope>NUCLEOTIDE SEQUENCE</scope>
    <source>
        <strain evidence="3">B3-1481</strain>
    </source>
</reference>
<gene>
    <name evidence="3" type="ORF">IAB76_07205</name>
</gene>
<feature type="domain" description="Sporulation stage II protein D amidase enhancer LytB N-terminal" evidence="1">
    <location>
        <begin position="409"/>
        <end position="452"/>
    </location>
</feature>
<proteinExistence type="predicted"/>
<feature type="non-terminal residue" evidence="3">
    <location>
        <position position="463"/>
    </location>
</feature>
<evidence type="ECO:0000313" key="4">
    <source>
        <dbReference type="Proteomes" id="UP000823769"/>
    </source>
</evidence>
<dbReference type="Pfam" id="PF08486">
    <property type="entry name" value="SpoIID"/>
    <property type="match status" value="1"/>
</dbReference>
<dbReference type="InterPro" id="IPR046320">
    <property type="entry name" value="DUF4922"/>
</dbReference>
<organism evidence="3 4">
    <name type="scientific">Candidatus Cryptobacteroides avistercoris</name>
    <dbReference type="NCBI Taxonomy" id="2840758"/>
    <lineage>
        <taxon>Bacteria</taxon>
        <taxon>Pseudomonadati</taxon>
        <taxon>Bacteroidota</taxon>
        <taxon>Bacteroidia</taxon>
        <taxon>Bacteroidales</taxon>
        <taxon>Candidatus Cryptobacteroides</taxon>
    </lineage>
</organism>
<comment type="caution">
    <text evidence="3">The sequence shown here is derived from an EMBL/GenBank/DDBJ whole genome shotgun (WGS) entry which is preliminary data.</text>
</comment>
<evidence type="ECO:0000259" key="2">
    <source>
        <dbReference type="Pfam" id="PF16269"/>
    </source>
</evidence>
<evidence type="ECO:0000259" key="1">
    <source>
        <dbReference type="Pfam" id="PF08486"/>
    </source>
</evidence>
<dbReference type="SUPFAM" id="SSF54197">
    <property type="entry name" value="HIT-like"/>
    <property type="match status" value="1"/>
</dbReference>
<feature type="domain" description="DUF4922" evidence="2">
    <location>
        <begin position="8"/>
        <end position="156"/>
    </location>
</feature>
<dbReference type="Gene3D" id="3.30.428.70">
    <property type="match status" value="1"/>
</dbReference>
<sequence>MTHELQKFIKDQLSVWPLASSNFRALKALRYRSLEVCGLPCRIQYNPIRVISSTADTSPEAISARKCFLCKENRPPEQFHLKFEGRKGRLYNIQVNPYPIFPRHLVIVRDEHLPQAIWHHFPDMLDFTTRYPDYLVFYNGPASGATAPDHLHFQAIPRHHLPLEEAVDTFLDSPGEPLATVKDASLYRYPGFVNGVFALKATTTKSLAKLFYRLLDCTDRTEGEIEPKFNLYAYRKEGEYRTFVVMRSRKRSHHYYSEGQDHLTISPGAADIAGVFVAPFREDFDKATPELLGGLLTEVTIDAHEQSMIEWRLTRRQPLISVGILSAREIVFEIISDGAGPQRVSWCDGRIAYNGMLYDELYFDSVTRSTLFAEASFILHDVVIGKDFHWQQKRTLKFAGSLKFIVEDDMITAVNCVGMEDYLLSVISSEMKSSASLELLKAHAVISRSWLALRVDDRRRRLA</sequence>